<feature type="domain" description="DUF7793" evidence="1">
    <location>
        <begin position="48"/>
        <end position="119"/>
    </location>
</feature>
<reference evidence="2 3" key="1">
    <citation type="submission" date="2018-03" db="EMBL/GenBank/DDBJ databases">
        <title>Draft Genome Sequences of the Obligatory Marine Myxobacteria Enhygromyxa salina SWB007.</title>
        <authorList>
            <person name="Poehlein A."/>
            <person name="Moghaddam J.A."/>
            <person name="Harms H."/>
            <person name="Alanjari M."/>
            <person name="Koenig G.M."/>
            <person name="Daniel R."/>
            <person name="Schaeberle T.F."/>
        </authorList>
    </citation>
    <scope>NUCLEOTIDE SEQUENCE [LARGE SCALE GENOMIC DNA]</scope>
    <source>
        <strain evidence="2 3">SWB007</strain>
    </source>
</reference>
<dbReference type="Pfam" id="PF25056">
    <property type="entry name" value="DUF7793"/>
    <property type="match status" value="1"/>
</dbReference>
<dbReference type="InterPro" id="IPR036513">
    <property type="entry name" value="STAS_dom_sf"/>
</dbReference>
<evidence type="ECO:0000313" key="3">
    <source>
        <dbReference type="Proteomes" id="UP000238823"/>
    </source>
</evidence>
<dbReference type="OrthoDB" id="5534201at2"/>
<dbReference type="SUPFAM" id="SSF52091">
    <property type="entry name" value="SpoIIaa-like"/>
    <property type="match status" value="1"/>
</dbReference>
<dbReference type="Proteomes" id="UP000238823">
    <property type="component" value="Unassembled WGS sequence"/>
</dbReference>
<protein>
    <recommendedName>
        <fullName evidence="1">DUF7793 domain-containing protein</fullName>
    </recommendedName>
</protein>
<dbReference type="EMBL" id="PVNL01000141">
    <property type="protein sequence ID" value="PRP94443.1"/>
    <property type="molecule type" value="Genomic_DNA"/>
</dbReference>
<dbReference type="InterPro" id="IPR056695">
    <property type="entry name" value="DUF7793"/>
</dbReference>
<gene>
    <name evidence="2" type="ORF">ENSA7_77770</name>
</gene>
<proteinExistence type="predicted"/>
<evidence type="ECO:0000313" key="2">
    <source>
        <dbReference type="EMBL" id="PRP94443.1"/>
    </source>
</evidence>
<dbReference type="Gene3D" id="3.40.970.30">
    <property type="entry name" value="yp_829618.1 like domains"/>
    <property type="match status" value="1"/>
</dbReference>
<accession>A0A2S9XNK8</accession>
<name>A0A2S9XNK8_9BACT</name>
<dbReference type="AlphaFoldDB" id="A0A2S9XNK8"/>
<sequence length="126" mass="13716">MPFVFSDATTPSGNPYLRIETSGHVTLADGHAFAALIAPGAPHHRGLVLSQVAKGTEYSPDVRRYFPTLNEHFAALAVVVTSPIVRAAINLMLRFTRSGDAVLRMFTSEREALAWLESHGQARRSA</sequence>
<comment type="caution">
    <text evidence="2">The sequence shown here is derived from an EMBL/GenBank/DDBJ whole genome shotgun (WGS) entry which is preliminary data.</text>
</comment>
<dbReference type="RefSeq" id="WP_146158663.1">
    <property type="nucleotide sequence ID" value="NZ_PVNL01000141.1"/>
</dbReference>
<evidence type="ECO:0000259" key="1">
    <source>
        <dbReference type="Pfam" id="PF25056"/>
    </source>
</evidence>
<organism evidence="2 3">
    <name type="scientific">Enhygromyxa salina</name>
    <dbReference type="NCBI Taxonomy" id="215803"/>
    <lineage>
        <taxon>Bacteria</taxon>
        <taxon>Pseudomonadati</taxon>
        <taxon>Myxococcota</taxon>
        <taxon>Polyangia</taxon>
        <taxon>Nannocystales</taxon>
        <taxon>Nannocystaceae</taxon>
        <taxon>Enhygromyxa</taxon>
    </lineage>
</organism>